<keyword evidence="2" id="KW-1185">Reference proteome</keyword>
<dbReference type="Proteomes" id="UP000236743">
    <property type="component" value="Unassembled WGS sequence"/>
</dbReference>
<evidence type="ECO:0000313" key="1">
    <source>
        <dbReference type="EMBL" id="SEG39782.1"/>
    </source>
</evidence>
<reference evidence="1 2" key="1">
    <citation type="submission" date="2016-10" db="EMBL/GenBank/DDBJ databases">
        <authorList>
            <person name="de Groot N.N."/>
        </authorList>
    </citation>
    <scope>NUCLEOTIDE SEQUENCE [LARGE SCALE GENOMIC DNA]</scope>
    <source>
        <strain evidence="1 2">DSM 26656</strain>
    </source>
</reference>
<sequence length="60" mass="6598">MPLKLVDEALATRRLRHLDHLAPVKPQDIFIALPTGVLDLAVPVTTDAIRSVVRSHAFSD</sequence>
<gene>
    <name evidence="1" type="ORF">SAMN04488115_10521</name>
</gene>
<organism evidence="1 2">
    <name type="scientific">Bosea lathyri</name>
    <dbReference type="NCBI Taxonomy" id="1036778"/>
    <lineage>
        <taxon>Bacteria</taxon>
        <taxon>Pseudomonadati</taxon>
        <taxon>Pseudomonadota</taxon>
        <taxon>Alphaproteobacteria</taxon>
        <taxon>Hyphomicrobiales</taxon>
        <taxon>Boseaceae</taxon>
        <taxon>Bosea</taxon>
    </lineage>
</organism>
<protein>
    <submittedName>
        <fullName evidence="1">Uncharacterized protein</fullName>
    </submittedName>
</protein>
<dbReference type="AlphaFoldDB" id="A0A1H5ZUE9"/>
<accession>A0A1H5ZUE9</accession>
<dbReference type="EMBL" id="FNUY01000005">
    <property type="protein sequence ID" value="SEG39782.1"/>
    <property type="molecule type" value="Genomic_DNA"/>
</dbReference>
<evidence type="ECO:0000313" key="2">
    <source>
        <dbReference type="Proteomes" id="UP000236743"/>
    </source>
</evidence>
<proteinExistence type="predicted"/>
<name>A0A1H5ZUE9_9HYPH</name>